<evidence type="ECO:0000256" key="2">
    <source>
        <dbReference type="ARBA" id="ARBA00022475"/>
    </source>
</evidence>
<dbReference type="NCBIfam" id="TIGR04265">
    <property type="entry name" value="bac_cardiolipin"/>
    <property type="match status" value="1"/>
</dbReference>
<dbReference type="RefSeq" id="WP_127489437.1">
    <property type="nucleotide sequence ID" value="NZ_CP022572.1"/>
</dbReference>
<dbReference type="Pfam" id="PF13091">
    <property type="entry name" value="PLDc_2"/>
    <property type="match status" value="2"/>
</dbReference>
<dbReference type="EMBL" id="CP022572">
    <property type="protein sequence ID" value="AZU64632.1"/>
    <property type="molecule type" value="Genomic_DNA"/>
</dbReference>
<dbReference type="OrthoDB" id="9762009at2"/>
<feature type="domain" description="PLD phosphodiesterase" evidence="9">
    <location>
        <begin position="138"/>
        <end position="165"/>
    </location>
</feature>
<organism evidence="10 11">
    <name type="scientific">Neobacillus mesonae</name>
    <dbReference type="NCBI Taxonomy" id="1193713"/>
    <lineage>
        <taxon>Bacteria</taxon>
        <taxon>Bacillati</taxon>
        <taxon>Bacillota</taxon>
        <taxon>Bacilli</taxon>
        <taxon>Bacillales</taxon>
        <taxon>Bacillaceae</taxon>
        <taxon>Neobacillus</taxon>
    </lineage>
</organism>
<dbReference type="InterPro" id="IPR022924">
    <property type="entry name" value="Cardiolipin_synthase"/>
</dbReference>
<dbReference type="SUPFAM" id="SSF56024">
    <property type="entry name" value="Phospholipase D/nuclease"/>
    <property type="match status" value="2"/>
</dbReference>
<evidence type="ECO:0000259" key="9">
    <source>
        <dbReference type="PROSITE" id="PS50035"/>
    </source>
</evidence>
<dbReference type="AlphaFoldDB" id="A0A3Q9R263"/>
<evidence type="ECO:0000256" key="6">
    <source>
        <dbReference type="ARBA" id="ARBA00022989"/>
    </source>
</evidence>
<dbReference type="PANTHER" id="PTHR21248:SF7">
    <property type="entry name" value="MINOR CARDIOLIPIN SYNTHASE CLSB"/>
    <property type="match status" value="1"/>
</dbReference>
<dbReference type="SMART" id="SM00155">
    <property type="entry name" value="PLDc"/>
    <property type="match status" value="2"/>
</dbReference>
<reference evidence="10 11" key="1">
    <citation type="submission" date="2017-07" db="EMBL/GenBank/DDBJ databases">
        <title>The complete genome sequence of Bacillus mesonae strain H20-5, an efficient strain improving plant abiotic stress resistance.</title>
        <authorList>
            <person name="Kim S.Y."/>
            <person name="Song H."/>
            <person name="Sang M.K."/>
            <person name="Weon H.-Y."/>
            <person name="Song J."/>
        </authorList>
    </citation>
    <scope>NUCLEOTIDE SEQUENCE [LARGE SCALE GENOMIC DNA]</scope>
    <source>
        <strain evidence="10 11">H20-5</strain>
    </source>
</reference>
<keyword evidence="3" id="KW-0808">Transferase</keyword>
<keyword evidence="11" id="KW-1185">Reference proteome</keyword>
<evidence type="ECO:0000256" key="4">
    <source>
        <dbReference type="ARBA" id="ARBA00022692"/>
    </source>
</evidence>
<gene>
    <name evidence="10" type="primary">cls</name>
    <name evidence="10" type="ORF">CHR53_27235</name>
</gene>
<keyword evidence="4" id="KW-0812">Transmembrane</keyword>
<evidence type="ECO:0000256" key="3">
    <source>
        <dbReference type="ARBA" id="ARBA00022679"/>
    </source>
</evidence>
<accession>A0A3Q9R263</accession>
<evidence type="ECO:0000256" key="7">
    <source>
        <dbReference type="ARBA" id="ARBA00023136"/>
    </source>
</evidence>
<evidence type="ECO:0000256" key="5">
    <source>
        <dbReference type="ARBA" id="ARBA00022737"/>
    </source>
</evidence>
<protein>
    <recommendedName>
        <fullName evidence="8">Cardiolipin synthase</fullName>
        <ecNumber evidence="8">2.7.8.-</ecNumber>
    </recommendedName>
</protein>
<dbReference type="GO" id="GO:0032049">
    <property type="term" value="P:cardiolipin biosynthetic process"/>
    <property type="evidence" value="ECO:0007669"/>
    <property type="project" value="UniProtKB-UniRule"/>
</dbReference>
<keyword evidence="2" id="KW-1003">Cell membrane</keyword>
<dbReference type="KEGG" id="nmk:CHR53_27235"/>
<dbReference type="EC" id="2.7.8.-" evidence="8"/>
<dbReference type="PANTHER" id="PTHR21248">
    <property type="entry name" value="CARDIOLIPIN SYNTHASE"/>
    <property type="match status" value="1"/>
</dbReference>
<keyword evidence="7" id="KW-0472">Membrane</keyword>
<dbReference type="GO" id="GO:0005886">
    <property type="term" value="C:plasma membrane"/>
    <property type="evidence" value="ECO:0007669"/>
    <property type="project" value="UniProtKB-SubCell"/>
</dbReference>
<dbReference type="InterPro" id="IPR001736">
    <property type="entry name" value="PLipase_D/transphosphatidylase"/>
</dbReference>
<dbReference type="CDD" id="cd09112">
    <property type="entry name" value="PLDc_CLS_2"/>
    <property type="match status" value="1"/>
</dbReference>
<dbReference type="GO" id="GO:0008808">
    <property type="term" value="F:cardiolipin synthase activity"/>
    <property type="evidence" value="ECO:0007669"/>
    <property type="project" value="UniProtKB-UniRule"/>
</dbReference>
<comment type="subcellular location">
    <subcellularLocation>
        <location evidence="1">Cell membrane</location>
    </subcellularLocation>
</comment>
<evidence type="ECO:0000313" key="10">
    <source>
        <dbReference type="EMBL" id="AZU64632.1"/>
    </source>
</evidence>
<dbReference type="Gene3D" id="3.30.870.10">
    <property type="entry name" value="Endonuclease Chain A"/>
    <property type="match status" value="2"/>
</dbReference>
<dbReference type="STRING" id="1193713.GCA_001636315_02362"/>
<dbReference type="Proteomes" id="UP000282892">
    <property type="component" value="Chromosome"/>
</dbReference>
<dbReference type="PROSITE" id="PS50035">
    <property type="entry name" value="PLD"/>
    <property type="match status" value="2"/>
</dbReference>
<sequence>MYVLGISLLLFIIWLVLDFRLGRKRHLTFVRDRGTPVLSGRFEIFTHGKELFRDYFDVLRQAEKRIYVLFYIVKDDPFGEEFFSILKAKAQEGVEVRLLVDRLGSLTVKKAAVADLRRAGVKVAFSDRVELPFPFYSANVRNHRKISVVDEKIGFLGGFNIGMEYIDEGSPPLNPWRDYHLKITGESAHFLQEEFLFDWHRATSAGLKNFQKERLPVFVRGAADMEASAELTFSPQRDFDAGIRHRLIPTEGNQLEELFIRLIQQAEEKIMIGTPYFIPSRRILDELLEALRRGVELTIVVPFTADHILVQEASFRYFRRLLREGAVVYQYKNGFYHAKIIVIDDKVCDIGTANFDKRSLYLNKEINCYIYDADFINRLKDVLAKDIRDSEPLTLETLEKPNLFRSLKEILARTVSYFL</sequence>
<evidence type="ECO:0000313" key="11">
    <source>
        <dbReference type="Proteomes" id="UP000282892"/>
    </source>
</evidence>
<proteinExistence type="predicted"/>
<dbReference type="InterPro" id="IPR025202">
    <property type="entry name" value="PLD-like_dom"/>
</dbReference>
<dbReference type="CDD" id="cd09110">
    <property type="entry name" value="PLDc_CLS_1"/>
    <property type="match status" value="1"/>
</dbReference>
<name>A0A3Q9R263_9BACI</name>
<feature type="domain" description="PLD phosphodiesterase" evidence="9">
    <location>
        <begin position="332"/>
        <end position="359"/>
    </location>
</feature>
<evidence type="ECO:0000256" key="1">
    <source>
        <dbReference type="ARBA" id="ARBA00004236"/>
    </source>
</evidence>
<keyword evidence="6" id="KW-1133">Transmembrane helix</keyword>
<keyword evidence="5" id="KW-0677">Repeat</keyword>
<evidence type="ECO:0000256" key="8">
    <source>
        <dbReference type="NCBIfam" id="TIGR04265"/>
    </source>
</evidence>